<sequence length="267" mass="28574">MDCCICSPVASVYRLPRNAICAPCHQGAKAIIGFLDRDGEREEDDGGGRSVQLQPRGSAKGLRDAWEQVKEMRAREEETRQRAAFLQHGFASAWKEGIHTDIVVKPGTGPAIPAHKAILVSGLPAGPNNTSGRRTSWLGRTGPGLFRILNRSSLSAHELHARSIRAGRAVGGVPAHAVRRRPLQGPRRRLHLAPGALPRRPVPPARLPLHRRSGGARRRRRRGQPGPGAAAARAPRRGRQVRCAVPEAGLRGAAGGGRGAPERAADA</sequence>
<name>B4F998_MAIZE</name>
<proteinExistence type="evidence at transcript level"/>
<dbReference type="PANTHER" id="PTHR47274:SF1">
    <property type="entry name" value="BTB_POZ DOMAIN CONTAINING PROTEIN, EXPRESSED"/>
    <property type="match status" value="1"/>
</dbReference>
<evidence type="ECO:0000313" key="2">
    <source>
        <dbReference type="EMBL" id="ACF78691.1"/>
    </source>
</evidence>
<feature type="compositionally biased region" description="Basic residues" evidence="1">
    <location>
        <begin position="208"/>
        <end position="223"/>
    </location>
</feature>
<accession>B4F998</accession>
<dbReference type="GeneID" id="100191568"/>
<dbReference type="EMBL" id="BT033686">
    <property type="protein sequence ID" value="ACF78691.1"/>
    <property type="molecule type" value="mRNA"/>
</dbReference>
<feature type="region of interest" description="Disordered" evidence="1">
    <location>
        <begin position="173"/>
        <end position="267"/>
    </location>
</feature>
<dbReference type="AlphaFoldDB" id="B4F998"/>
<dbReference type="InterPro" id="IPR044784">
    <property type="entry name" value="At1g01640-like"/>
</dbReference>
<dbReference type="ExpressionAtlas" id="B4F998">
    <property type="expression patterns" value="baseline and differential"/>
</dbReference>
<dbReference type="RefSeq" id="NP_001130470.1">
    <property type="nucleotide sequence ID" value="NM_001136998.1"/>
</dbReference>
<reference evidence="2" key="1">
    <citation type="journal article" date="2009" name="PLoS Genet.">
        <title>Sequencing, mapping, and analysis of 27,455 maize full-length cDNAs.</title>
        <authorList>
            <person name="Soderlund C."/>
            <person name="Descour A."/>
            <person name="Kudrna D."/>
            <person name="Bomhoff M."/>
            <person name="Boyd L."/>
            <person name="Currie J."/>
            <person name="Angelova A."/>
            <person name="Collura K."/>
            <person name="Wissotski M."/>
            <person name="Ashley E."/>
            <person name="Morrow D."/>
            <person name="Fernandes J."/>
            <person name="Walbot V."/>
            <person name="Yu Y."/>
        </authorList>
    </citation>
    <scope>NUCLEOTIDE SEQUENCE</scope>
    <source>
        <strain evidence="2">B73</strain>
    </source>
</reference>
<dbReference type="OrthoDB" id="6359943at2759"/>
<evidence type="ECO:0008006" key="3">
    <source>
        <dbReference type="Google" id="ProtNLM"/>
    </source>
</evidence>
<evidence type="ECO:0000256" key="1">
    <source>
        <dbReference type="SAM" id="MobiDB-lite"/>
    </source>
</evidence>
<dbReference type="HOGENOM" id="CLU_1043377_0_0_1"/>
<protein>
    <recommendedName>
        <fullName evidence="3">BTB/POZ domain-containing protein</fullName>
    </recommendedName>
</protein>
<feature type="region of interest" description="Disordered" evidence="1">
    <location>
        <begin position="39"/>
        <end position="63"/>
    </location>
</feature>
<dbReference type="PANTHER" id="PTHR47274">
    <property type="entry name" value="BTB/POZ DOMAIN CONTAINING PROTEIN, EXPRESSED-RELATED"/>
    <property type="match status" value="1"/>
</dbReference>
<dbReference type="KEGG" id="zma:100191568"/>
<feature type="compositionally biased region" description="Basic residues" evidence="1">
    <location>
        <begin position="177"/>
        <end position="191"/>
    </location>
</feature>
<organism evidence="2">
    <name type="scientific">Zea mays</name>
    <name type="common">Maize</name>
    <dbReference type="NCBI Taxonomy" id="4577"/>
    <lineage>
        <taxon>Eukaryota</taxon>
        <taxon>Viridiplantae</taxon>
        <taxon>Streptophyta</taxon>
        <taxon>Embryophyta</taxon>
        <taxon>Tracheophyta</taxon>
        <taxon>Spermatophyta</taxon>
        <taxon>Magnoliopsida</taxon>
        <taxon>Liliopsida</taxon>
        <taxon>Poales</taxon>
        <taxon>Poaceae</taxon>
        <taxon>PACMAD clade</taxon>
        <taxon>Panicoideae</taxon>
        <taxon>Andropogonodae</taxon>
        <taxon>Andropogoneae</taxon>
        <taxon>Tripsacinae</taxon>
        <taxon>Zea</taxon>
    </lineage>
</organism>